<gene>
    <name evidence="1" type="ORF">KPZU09_14780</name>
</gene>
<comment type="caution">
    <text evidence="1">The sequence shown here is derived from an EMBL/GenBank/DDBJ whole genome shotgun (WGS) entry which is preliminary data.</text>
</comment>
<dbReference type="EMBL" id="BNFF01000001">
    <property type="protein sequence ID" value="GHK51742.1"/>
    <property type="molecule type" value="Genomic_DNA"/>
</dbReference>
<evidence type="ECO:0000313" key="2">
    <source>
        <dbReference type="Proteomes" id="UP000655094"/>
    </source>
</evidence>
<proteinExistence type="predicted"/>
<protein>
    <submittedName>
        <fullName evidence="1">Uncharacterized protein</fullName>
    </submittedName>
</protein>
<dbReference type="AlphaFoldDB" id="A0A919HQA6"/>
<sequence length="50" mass="5394">MPGGVSCWRTAPNTARSLFNIAPLASLTDIVTDAHLPDKTREALEILSRS</sequence>
<name>A0A919HQA6_KLEPN</name>
<evidence type="ECO:0000313" key="1">
    <source>
        <dbReference type="EMBL" id="GHK51742.1"/>
    </source>
</evidence>
<accession>A0A919HQA6</accession>
<reference evidence="1" key="1">
    <citation type="submission" date="2020-10" db="EMBL/GenBank/DDBJ databases">
        <title>Genome Sequence of ESBL Producing Zambian Clinical Strains.</title>
        <authorList>
            <person name="Shawa M."/>
            <person name="Furuta Y."/>
            <person name="Simbotwe M."/>
            <person name="Mulenga E."/>
            <person name="Mubanga M."/>
            <person name="Mulenga G."/>
            <person name="Kaile C."/>
            <person name="Zorigt T."/>
            <person name="Hang'ombe B."/>
            <person name="Higashi H."/>
        </authorList>
    </citation>
    <scope>NUCLEOTIDE SEQUENCE</scope>
    <source>
        <strain evidence="1">Zam_UTH_09</strain>
    </source>
</reference>
<dbReference type="Proteomes" id="UP000655094">
    <property type="component" value="Unassembled WGS sequence"/>
</dbReference>
<organism evidence="1 2">
    <name type="scientific">Klebsiella pneumoniae</name>
    <dbReference type="NCBI Taxonomy" id="573"/>
    <lineage>
        <taxon>Bacteria</taxon>
        <taxon>Pseudomonadati</taxon>
        <taxon>Pseudomonadota</taxon>
        <taxon>Gammaproteobacteria</taxon>
        <taxon>Enterobacterales</taxon>
        <taxon>Enterobacteriaceae</taxon>
        <taxon>Klebsiella/Raoultella group</taxon>
        <taxon>Klebsiella</taxon>
        <taxon>Klebsiella pneumoniae complex</taxon>
    </lineage>
</organism>